<dbReference type="EMBL" id="AHHD01000170">
    <property type="protein sequence ID" value="EKG18832.1"/>
    <property type="molecule type" value="Genomic_DNA"/>
</dbReference>
<sequence>MDRKVEVARIPSAFAQDGGPESGAEHENKVYETEGNTLAWHMASCDGHIALHDVPTHESTSKPNPVLTMLRHNGSDSQADFFEFINDSQQAVIVAAQSSPSATPTNAVTS</sequence>
<evidence type="ECO:0000256" key="1">
    <source>
        <dbReference type="SAM" id="MobiDB-lite"/>
    </source>
</evidence>
<dbReference type="InParanoid" id="K2S1H4"/>
<protein>
    <submittedName>
        <fullName evidence="2">Uncharacterized protein</fullName>
    </submittedName>
</protein>
<reference evidence="2 3" key="1">
    <citation type="journal article" date="2012" name="BMC Genomics">
        <title>Tools to kill: Genome of one of the most destructive plant pathogenic fungi Macrophomina phaseolina.</title>
        <authorList>
            <person name="Islam M.S."/>
            <person name="Haque M.S."/>
            <person name="Islam M.M."/>
            <person name="Emdad E.M."/>
            <person name="Halim A."/>
            <person name="Hossen Q.M.M."/>
            <person name="Hossain M.Z."/>
            <person name="Ahmed B."/>
            <person name="Rahim S."/>
            <person name="Rahman M.S."/>
            <person name="Alam M.M."/>
            <person name="Hou S."/>
            <person name="Wan X."/>
            <person name="Saito J.A."/>
            <person name="Alam M."/>
        </authorList>
    </citation>
    <scope>NUCLEOTIDE SEQUENCE [LARGE SCALE GENOMIC DNA]</scope>
    <source>
        <strain evidence="2 3">MS6</strain>
    </source>
</reference>
<dbReference type="HOGENOM" id="CLU_2171546_0_0_1"/>
<feature type="region of interest" description="Disordered" evidence="1">
    <location>
        <begin position="1"/>
        <end position="27"/>
    </location>
</feature>
<name>K2S1H4_MACPH</name>
<dbReference type="VEuPathDB" id="FungiDB:MPH_03848"/>
<gene>
    <name evidence="2" type="ORF">MPH_03848</name>
</gene>
<proteinExistence type="predicted"/>
<dbReference type="AlphaFoldDB" id="K2S1H4"/>
<evidence type="ECO:0000313" key="2">
    <source>
        <dbReference type="EMBL" id="EKG18832.1"/>
    </source>
</evidence>
<comment type="caution">
    <text evidence="2">The sequence shown here is derived from an EMBL/GenBank/DDBJ whole genome shotgun (WGS) entry which is preliminary data.</text>
</comment>
<evidence type="ECO:0000313" key="3">
    <source>
        <dbReference type="Proteomes" id="UP000007129"/>
    </source>
</evidence>
<dbReference type="Proteomes" id="UP000007129">
    <property type="component" value="Unassembled WGS sequence"/>
</dbReference>
<accession>K2S1H4</accession>
<organism evidence="2 3">
    <name type="scientific">Macrophomina phaseolina (strain MS6)</name>
    <name type="common">Charcoal rot fungus</name>
    <dbReference type="NCBI Taxonomy" id="1126212"/>
    <lineage>
        <taxon>Eukaryota</taxon>
        <taxon>Fungi</taxon>
        <taxon>Dikarya</taxon>
        <taxon>Ascomycota</taxon>
        <taxon>Pezizomycotina</taxon>
        <taxon>Dothideomycetes</taxon>
        <taxon>Dothideomycetes incertae sedis</taxon>
        <taxon>Botryosphaeriales</taxon>
        <taxon>Botryosphaeriaceae</taxon>
        <taxon>Macrophomina</taxon>
    </lineage>
</organism>